<sequence length="271" mass="27518">MRYKAGLAWPLGPRTSSLRPAHRPLSMPPAYRSSCAAPPRPPAPPPKACAKLSSTPSGEKASTSVRAETALTLDGSAAMTTISGARSGASAASGAKLPGTAARFGVKLSGSKGTRTREKASLPVGPPNSCSPRGLGGVEALHQRDHPLRIWRGPSVGCDGALRGGCSGIGIRETGLGDRVWGKGSCVWVKVWRSDVDGQDDRESARLTSEAGTSAFAAALSSLRTRADAVLEELAMSLLGAGAAAVVLIDLTSLATSRGAVTLVMVAAGAV</sequence>
<gene>
    <name evidence="2" type="ORF">FJTKL_14066</name>
</gene>
<dbReference type="EMBL" id="JBAWTH010000081">
    <property type="protein sequence ID" value="KAL2278892.1"/>
    <property type="molecule type" value="Genomic_DNA"/>
</dbReference>
<accession>A0ABR4E8X8</accession>
<name>A0ABR4E8X8_9PEZI</name>
<feature type="region of interest" description="Disordered" evidence="1">
    <location>
        <begin position="1"/>
        <end position="65"/>
    </location>
</feature>
<dbReference type="Proteomes" id="UP001600888">
    <property type="component" value="Unassembled WGS sequence"/>
</dbReference>
<feature type="compositionally biased region" description="Pro residues" evidence="1">
    <location>
        <begin position="38"/>
        <end position="47"/>
    </location>
</feature>
<feature type="compositionally biased region" description="Low complexity" evidence="1">
    <location>
        <begin position="28"/>
        <end position="37"/>
    </location>
</feature>
<feature type="compositionally biased region" description="Polar residues" evidence="1">
    <location>
        <begin position="52"/>
        <end position="65"/>
    </location>
</feature>
<protein>
    <submittedName>
        <fullName evidence="2">Uncharacterized protein</fullName>
    </submittedName>
</protein>
<reference evidence="2 3" key="1">
    <citation type="submission" date="2024-03" db="EMBL/GenBank/DDBJ databases">
        <title>A high-quality draft genome sequence of Diaporthe vaccinii, a causative agent of upright dieback and viscid rot disease in cranberry plants.</title>
        <authorList>
            <person name="Sarrasin M."/>
            <person name="Lang B.F."/>
            <person name="Burger G."/>
        </authorList>
    </citation>
    <scope>NUCLEOTIDE SEQUENCE [LARGE SCALE GENOMIC DNA]</scope>
    <source>
        <strain evidence="2 3">IS7</strain>
    </source>
</reference>
<evidence type="ECO:0000256" key="1">
    <source>
        <dbReference type="SAM" id="MobiDB-lite"/>
    </source>
</evidence>
<evidence type="ECO:0000313" key="2">
    <source>
        <dbReference type="EMBL" id="KAL2278892.1"/>
    </source>
</evidence>
<organism evidence="2 3">
    <name type="scientific">Diaporthe vaccinii</name>
    <dbReference type="NCBI Taxonomy" id="105482"/>
    <lineage>
        <taxon>Eukaryota</taxon>
        <taxon>Fungi</taxon>
        <taxon>Dikarya</taxon>
        <taxon>Ascomycota</taxon>
        <taxon>Pezizomycotina</taxon>
        <taxon>Sordariomycetes</taxon>
        <taxon>Sordariomycetidae</taxon>
        <taxon>Diaporthales</taxon>
        <taxon>Diaporthaceae</taxon>
        <taxon>Diaporthe</taxon>
        <taxon>Diaporthe eres species complex</taxon>
    </lineage>
</organism>
<proteinExistence type="predicted"/>
<feature type="region of interest" description="Disordered" evidence="1">
    <location>
        <begin position="109"/>
        <end position="138"/>
    </location>
</feature>
<comment type="caution">
    <text evidence="2">The sequence shown here is derived from an EMBL/GenBank/DDBJ whole genome shotgun (WGS) entry which is preliminary data.</text>
</comment>
<keyword evidence="3" id="KW-1185">Reference proteome</keyword>
<evidence type="ECO:0000313" key="3">
    <source>
        <dbReference type="Proteomes" id="UP001600888"/>
    </source>
</evidence>